<comment type="caution">
    <text evidence="1">The sequence shown here is derived from an EMBL/GenBank/DDBJ whole genome shotgun (WGS) entry which is preliminary data.</text>
</comment>
<sequence>MRGVGLQRKEYGSGYGQMNYRLIVMGRLLLVSMAVPTSAAAQYPRQPNWKDNSSSCKWGFPWPRQVEYWIEEGSDPYNTFSSAEATRVSYGPATWTEGTFNLYFSRVSSLGQSEGGNTFIAKGAVSSPQRIAEADTVPSTATCNVDQGNPITSAHITFNQNKGFSLDCAAYQNCGQLQQYDLHDVSAHEAGHWFRLHDISEYEEPWQATMYNSMTWGSTYRRDLHEHDKDGAWIMYGCRTGDPCH</sequence>
<dbReference type="Proteomes" id="UP000004221">
    <property type="component" value="Unassembled WGS sequence"/>
</dbReference>
<gene>
    <name evidence="1" type="ORF">NITHO_2750014</name>
</gene>
<dbReference type="GO" id="GO:0008237">
    <property type="term" value="F:metallopeptidase activity"/>
    <property type="evidence" value="ECO:0007669"/>
    <property type="project" value="InterPro"/>
</dbReference>
<dbReference type="Gene3D" id="3.40.390.10">
    <property type="entry name" value="Collagenase (Catalytic Domain)"/>
    <property type="match status" value="1"/>
</dbReference>
<dbReference type="InterPro" id="IPR024079">
    <property type="entry name" value="MetalloPept_cat_dom_sf"/>
</dbReference>
<dbReference type="EMBL" id="CAGS01000196">
    <property type="protein sequence ID" value="CCF83828.1"/>
    <property type="molecule type" value="Genomic_DNA"/>
</dbReference>
<dbReference type="AlphaFoldDB" id="I4EGL6"/>
<evidence type="ECO:0000313" key="1">
    <source>
        <dbReference type="EMBL" id="CCF83828.1"/>
    </source>
</evidence>
<protein>
    <recommendedName>
        <fullName evidence="3">Peptidase M10 metallopeptidase domain-containing protein</fullName>
    </recommendedName>
</protein>
<evidence type="ECO:0008006" key="3">
    <source>
        <dbReference type="Google" id="ProtNLM"/>
    </source>
</evidence>
<dbReference type="SUPFAM" id="SSF55486">
    <property type="entry name" value="Metalloproteases ('zincins'), catalytic domain"/>
    <property type="match status" value="1"/>
</dbReference>
<evidence type="ECO:0000313" key="2">
    <source>
        <dbReference type="Proteomes" id="UP000004221"/>
    </source>
</evidence>
<accession>I4EGL6</accession>
<reference evidence="1 2" key="1">
    <citation type="journal article" date="2012" name="ISME J.">
        <title>Nitrification expanded: discovery, physiology and genomics of a nitrite-oxidizing bacterium from the phylum Chloroflexi.</title>
        <authorList>
            <person name="Sorokin D.Y."/>
            <person name="Lucker S."/>
            <person name="Vejmelkova D."/>
            <person name="Kostrikina N.A."/>
            <person name="Kleerebezem R."/>
            <person name="Rijpstra W.I."/>
            <person name="Damste J.S."/>
            <person name="Le Paslier D."/>
            <person name="Muyzer G."/>
            <person name="Wagner M."/>
            <person name="van Loosdrecht M.C."/>
            <person name="Daims H."/>
        </authorList>
    </citation>
    <scope>NUCLEOTIDE SEQUENCE [LARGE SCALE GENOMIC DNA]</scope>
    <source>
        <strain evidence="2">none</strain>
    </source>
</reference>
<organism evidence="1 2">
    <name type="scientific">Nitrolancea hollandica Lb</name>
    <dbReference type="NCBI Taxonomy" id="1129897"/>
    <lineage>
        <taxon>Bacteria</taxon>
        <taxon>Pseudomonadati</taxon>
        <taxon>Thermomicrobiota</taxon>
        <taxon>Thermomicrobia</taxon>
        <taxon>Sphaerobacterales</taxon>
        <taxon>Sphaerobacterineae</taxon>
        <taxon>Sphaerobacteraceae</taxon>
        <taxon>Nitrolancea</taxon>
    </lineage>
</organism>
<proteinExistence type="predicted"/>
<name>I4EGL6_9BACT</name>
<keyword evidence="2" id="KW-1185">Reference proteome</keyword>